<accession>A0A0K0CYG1</accession>
<dbReference type="PANTHER" id="PTHR38608">
    <property type="entry name" value="PROTEIN CBG07207"/>
    <property type="match status" value="1"/>
</dbReference>
<dbReference type="WBParaSite" id="ACAC_0000267801-mRNA-1">
    <property type="protein sequence ID" value="ACAC_0000267801-mRNA-1"/>
    <property type="gene ID" value="ACAC_0000267801"/>
</dbReference>
<dbReference type="PANTHER" id="PTHR38608:SF4">
    <property type="entry name" value="PROTEIN CBG07207"/>
    <property type="match status" value="1"/>
</dbReference>
<evidence type="ECO:0000313" key="2">
    <source>
        <dbReference type="WBParaSite" id="ACAC_0000267801-mRNA-1"/>
    </source>
</evidence>
<proteinExistence type="predicted"/>
<sequence>MIGMVNVPCDTPIDFYAGAPHHREGQSACLDIDNEILKNAQISVPGTMTKRRPSFRPLFISTRDKIEYAVDGRKMSNGKSEPNKLWEELFLRSFINRLEEEIQSPVESYKTLESELAKLNIKDKSLYRSTYSLVSHNRVEGTEFDELEEHLKERLWRCLAGICRNHSFFVNKEQNNNIMFAYQEYSELFYKMFN</sequence>
<organism evidence="1 2">
    <name type="scientific">Angiostrongylus cantonensis</name>
    <name type="common">Rat lungworm</name>
    <dbReference type="NCBI Taxonomy" id="6313"/>
    <lineage>
        <taxon>Eukaryota</taxon>
        <taxon>Metazoa</taxon>
        <taxon>Ecdysozoa</taxon>
        <taxon>Nematoda</taxon>
        <taxon>Chromadorea</taxon>
        <taxon>Rhabditida</taxon>
        <taxon>Rhabditina</taxon>
        <taxon>Rhabditomorpha</taxon>
        <taxon>Strongyloidea</taxon>
        <taxon>Metastrongylidae</taxon>
        <taxon>Angiostrongylus</taxon>
    </lineage>
</organism>
<protein>
    <submittedName>
        <fullName evidence="2">Uncharacterized protein</fullName>
    </submittedName>
</protein>
<evidence type="ECO:0000313" key="1">
    <source>
        <dbReference type="Proteomes" id="UP000035642"/>
    </source>
</evidence>
<name>A0A0K0CYG1_ANGCA</name>
<dbReference type="AlphaFoldDB" id="A0A0K0CYG1"/>
<keyword evidence="1" id="KW-1185">Reference proteome</keyword>
<reference evidence="2" key="2">
    <citation type="submission" date="2017-02" db="UniProtKB">
        <authorList>
            <consortium name="WormBaseParasite"/>
        </authorList>
    </citation>
    <scope>IDENTIFICATION</scope>
</reference>
<dbReference type="Proteomes" id="UP000035642">
    <property type="component" value="Unassembled WGS sequence"/>
</dbReference>
<reference evidence="1" key="1">
    <citation type="submission" date="2012-09" db="EMBL/GenBank/DDBJ databases">
        <authorList>
            <person name="Martin A.A."/>
        </authorList>
    </citation>
    <scope>NUCLEOTIDE SEQUENCE</scope>
</reference>